<name>A0ABD4UCL6_9BURK</name>
<organism evidence="2 3">
    <name type="scientific">Burkholderia cenocepacia</name>
    <dbReference type="NCBI Taxonomy" id="95486"/>
    <lineage>
        <taxon>Bacteria</taxon>
        <taxon>Pseudomonadati</taxon>
        <taxon>Pseudomonadota</taxon>
        <taxon>Betaproteobacteria</taxon>
        <taxon>Burkholderiales</taxon>
        <taxon>Burkholderiaceae</taxon>
        <taxon>Burkholderia</taxon>
        <taxon>Burkholderia cepacia complex</taxon>
    </lineage>
</organism>
<feature type="transmembrane region" description="Helical" evidence="1">
    <location>
        <begin position="59"/>
        <end position="92"/>
    </location>
</feature>
<evidence type="ECO:0008006" key="4">
    <source>
        <dbReference type="Google" id="ProtNLM"/>
    </source>
</evidence>
<sequence>MNQNNWSFYKILEDEKLSWVRVFSFVIPPDWLRKPMMWGFAFGNGFLGHGPVEKLMGLFLGLVVWTIATCCVMWIVMIFQFPLFFIAAIIRFLKGIGGEASKKLNIGIIITYTLYLFLLYIPYVLSYLCNIHVASDFFHWIKLA</sequence>
<protein>
    <recommendedName>
        <fullName evidence="4">Transmembrane protein</fullName>
    </recommendedName>
</protein>
<reference evidence="2 3" key="1">
    <citation type="journal article" date="2017" name="Front. Microbiol.">
        <title>Genomics reveals a unique clone of Burkholderia cenocepacia harbouring an actively excising novel genomic island.</title>
        <authorList>
            <person name="Patil P."/>
            <person name="Mali S."/>
            <person name="Midha S."/>
            <person name="Gautam V."/>
            <person name="Dash L."/>
            <person name="Kumar S."/>
            <person name="Shastri J."/>
            <person name="Singhal L."/>
            <person name="Patil P.B."/>
        </authorList>
    </citation>
    <scope>NUCLEOTIDE SEQUENCE [LARGE SCALE GENOMIC DNA]</scope>
    <source>
        <strain evidence="2 3">BC-19</strain>
    </source>
</reference>
<dbReference type="RefSeq" id="WP_143262443.1">
    <property type="nucleotide sequence ID" value="NZ_JYMX02000008.1"/>
</dbReference>
<evidence type="ECO:0000313" key="3">
    <source>
        <dbReference type="Proteomes" id="UP000191686"/>
    </source>
</evidence>
<evidence type="ECO:0000256" key="1">
    <source>
        <dbReference type="SAM" id="Phobius"/>
    </source>
</evidence>
<accession>A0ABD4UCL6</accession>
<gene>
    <name evidence="2" type="ORF">UE95_012690</name>
</gene>
<proteinExistence type="predicted"/>
<dbReference type="Proteomes" id="UP000191686">
    <property type="component" value="Unassembled WGS sequence"/>
</dbReference>
<dbReference type="AlphaFoldDB" id="A0ABD4UCL6"/>
<comment type="caution">
    <text evidence="2">The sequence shown here is derived from an EMBL/GenBank/DDBJ whole genome shotgun (WGS) entry which is preliminary data.</text>
</comment>
<reference evidence="2 3" key="2">
    <citation type="journal article" date="2017" name="Front. Microbiol.">
        <title>Genomics Reveals a Unique Clone of Burkholderia cenocepacia Harboring an Actively Excising Novel Genomic Island.</title>
        <authorList>
            <person name="Patil P.P."/>
            <person name="Mali S."/>
            <person name="Midha S."/>
            <person name="Gautam V."/>
            <person name="Dash L."/>
            <person name="Kumar S."/>
            <person name="Shastri J."/>
            <person name="Singhal L."/>
            <person name="Patil P.B."/>
        </authorList>
    </citation>
    <scope>NUCLEOTIDE SEQUENCE [LARGE SCALE GENOMIC DNA]</scope>
    <source>
        <strain evidence="2 3">BC-19</strain>
    </source>
</reference>
<keyword evidence="1" id="KW-0812">Transmembrane</keyword>
<keyword evidence="1" id="KW-1133">Transmembrane helix</keyword>
<keyword evidence="1" id="KW-0472">Membrane</keyword>
<feature type="transmembrane region" description="Helical" evidence="1">
    <location>
        <begin position="104"/>
        <end position="125"/>
    </location>
</feature>
<dbReference type="EMBL" id="JYMX02000008">
    <property type="protein sequence ID" value="MCW3712146.1"/>
    <property type="molecule type" value="Genomic_DNA"/>
</dbReference>
<evidence type="ECO:0000313" key="2">
    <source>
        <dbReference type="EMBL" id="MCW3712146.1"/>
    </source>
</evidence>